<feature type="transmembrane region" description="Helical" evidence="5">
    <location>
        <begin position="117"/>
        <end position="137"/>
    </location>
</feature>
<comment type="similarity">
    <text evidence="5">Belongs to the BI1 family.</text>
</comment>
<feature type="transmembrane region" description="Helical" evidence="5">
    <location>
        <begin position="149"/>
        <end position="168"/>
    </location>
</feature>
<dbReference type="Proteomes" id="UP001642464">
    <property type="component" value="Unassembled WGS sequence"/>
</dbReference>
<dbReference type="InterPro" id="IPR006214">
    <property type="entry name" value="Bax_inhibitor_1-related"/>
</dbReference>
<dbReference type="PANTHER" id="PTHR23291">
    <property type="entry name" value="BAX INHIBITOR-RELATED"/>
    <property type="match status" value="1"/>
</dbReference>
<sequence length="239" mass="26057">MAVCDLERGHGISREQIRLGFIRKVYGIVSTQVTVTALVAALACGPLQSPMITFAMNWPNCFHWGSLLANGLALFLCHTGKNHYPVNFYGLCVLTAAIALDVGILSAMISAAGLGALLVQAAVLTALLVLGLTIYTFRSKRDFSLLGAALWQASFGLFGFGLLCTIFPSLNTSFMGFAVSFLGAGVFCCYLVFDTWRIAHELEVDDFIEGAIQLYMDIVNMFVYLLDLLMQLSKDRRDG</sequence>
<evidence type="ECO:0000313" key="7">
    <source>
        <dbReference type="Proteomes" id="UP001642464"/>
    </source>
</evidence>
<feature type="transmembrane region" description="Helical" evidence="5">
    <location>
        <begin position="174"/>
        <end position="193"/>
    </location>
</feature>
<reference evidence="6 7" key="1">
    <citation type="submission" date="2024-02" db="EMBL/GenBank/DDBJ databases">
        <authorList>
            <person name="Chen Y."/>
            <person name="Shah S."/>
            <person name="Dougan E. K."/>
            <person name="Thang M."/>
            <person name="Chan C."/>
        </authorList>
    </citation>
    <scope>NUCLEOTIDE SEQUENCE [LARGE SCALE GENOMIC DNA]</scope>
</reference>
<name>A0ABP0L816_9DINO</name>
<evidence type="ECO:0000256" key="1">
    <source>
        <dbReference type="ARBA" id="ARBA00004141"/>
    </source>
</evidence>
<comment type="subcellular location">
    <subcellularLocation>
        <location evidence="1">Membrane</location>
        <topology evidence="1">Multi-pass membrane protein</topology>
    </subcellularLocation>
</comment>
<evidence type="ECO:0000256" key="4">
    <source>
        <dbReference type="ARBA" id="ARBA00023136"/>
    </source>
</evidence>
<keyword evidence="7" id="KW-1185">Reference proteome</keyword>
<evidence type="ECO:0000313" key="6">
    <source>
        <dbReference type="EMBL" id="CAK9035250.1"/>
    </source>
</evidence>
<keyword evidence="3 5" id="KW-1133">Transmembrane helix</keyword>
<proteinExistence type="inferred from homology"/>
<evidence type="ECO:0000256" key="5">
    <source>
        <dbReference type="RuleBase" id="RU004379"/>
    </source>
</evidence>
<accession>A0ABP0L816</accession>
<dbReference type="EMBL" id="CAXAMM010015002">
    <property type="protein sequence ID" value="CAK9035250.1"/>
    <property type="molecule type" value="Genomic_DNA"/>
</dbReference>
<feature type="transmembrane region" description="Helical" evidence="5">
    <location>
        <begin position="21"/>
        <end position="43"/>
    </location>
</feature>
<dbReference type="PANTHER" id="PTHR23291:SF50">
    <property type="entry name" value="PROTEIN LIFEGUARD 4"/>
    <property type="match status" value="1"/>
</dbReference>
<comment type="caution">
    <text evidence="6">The sequence shown here is derived from an EMBL/GenBank/DDBJ whole genome shotgun (WGS) entry which is preliminary data.</text>
</comment>
<protein>
    <submittedName>
        <fullName evidence="6">Protein LIFEGUARD 4 (AtLFG4)</fullName>
    </submittedName>
</protein>
<keyword evidence="4 5" id="KW-0472">Membrane</keyword>
<dbReference type="Pfam" id="PF01027">
    <property type="entry name" value="Bax1-I"/>
    <property type="match status" value="1"/>
</dbReference>
<feature type="transmembrane region" description="Helical" evidence="5">
    <location>
        <begin position="55"/>
        <end position="76"/>
    </location>
</feature>
<evidence type="ECO:0000256" key="2">
    <source>
        <dbReference type="ARBA" id="ARBA00022692"/>
    </source>
</evidence>
<organism evidence="6 7">
    <name type="scientific">Durusdinium trenchii</name>
    <dbReference type="NCBI Taxonomy" id="1381693"/>
    <lineage>
        <taxon>Eukaryota</taxon>
        <taxon>Sar</taxon>
        <taxon>Alveolata</taxon>
        <taxon>Dinophyceae</taxon>
        <taxon>Suessiales</taxon>
        <taxon>Symbiodiniaceae</taxon>
        <taxon>Durusdinium</taxon>
    </lineage>
</organism>
<keyword evidence="2 5" id="KW-0812">Transmembrane</keyword>
<evidence type="ECO:0000256" key="3">
    <source>
        <dbReference type="ARBA" id="ARBA00022989"/>
    </source>
</evidence>
<gene>
    <name evidence="6" type="ORF">SCF082_LOCUS21208</name>
</gene>
<feature type="transmembrane region" description="Helical" evidence="5">
    <location>
        <begin position="88"/>
        <end position="111"/>
    </location>
</feature>